<dbReference type="EMBL" id="LSRL02000068">
    <property type="protein sequence ID" value="TDG45915.1"/>
    <property type="molecule type" value="Genomic_DNA"/>
</dbReference>
<sequence>MSDTYIDTCGDPTESEGDKKPPVGGPKVRCRFVPQKFRNLKGHWQSCLRPRPSVAEKPICMKPKWQTLRHNGPCFPADHERLPEDVKFYYDNCPVELTEQAEEVATFYAKLMKTAFVQMRDFNQNFFNEFRSCLSEEQRLYITCFELCNFSDISQYLECQRENEKERIAEENKLYGYCLVDGESRRITQFRISRPGLCCPRHGFSTTMGTIRPRVLPEDVVINCDESEEPPAPPCGHLWAAVVHDRTVRWVYAWHDIVTGCMHHAYPRNESSRRSRPPRRDVLDTARRLQQHLQTIRDEYENLLSSWNWLVRQRSVALYCIDRLAMSCDAEEVPAETTVCGLCVQNIKLCPKLGGQRNVLQLLAGNRDCRQREYKRSSVPAEIFYNLSVFVSSKQPEELVFEELTTETLNEHLDFLMDGLTSSVFRICNASRLLENRLVKIPLSATLCEQLTAYNKALKAVHMNCGFRHRRIDPLPALKRPCLIPRNRAAEQRKLRLIRLQTKPLVEATFYYLDPRITISWCLRRDIPLSSIYLNYSMRKKLFWATQCTTQYFAF</sequence>
<dbReference type="SUPFAM" id="SSF56741">
    <property type="entry name" value="Eukaryotic DNA topoisomerase I, N-terminal DNA-binding fragment"/>
    <property type="match status" value="1"/>
</dbReference>
<evidence type="ECO:0000256" key="10">
    <source>
        <dbReference type="SAM" id="MobiDB-lite"/>
    </source>
</evidence>
<evidence type="ECO:0000256" key="6">
    <source>
        <dbReference type="ARBA" id="ARBA00023125"/>
    </source>
</evidence>
<keyword evidence="6 9" id="KW-0238">DNA-binding</keyword>
<evidence type="ECO:0000313" key="12">
    <source>
        <dbReference type="EMBL" id="TDG45915.1"/>
    </source>
</evidence>
<dbReference type="STRING" id="7232.A0A484BDQ9"/>
<dbReference type="PRINTS" id="PR00416">
    <property type="entry name" value="EUTPISMRASEI"/>
</dbReference>
<dbReference type="InterPro" id="IPR001631">
    <property type="entry name" value="TopoI"/>
</dbReference>
<dbReference type="InterPro" id="IPR025834">
    <property type="entry name" value="TopoI_C_dom"/>
</dbReference>
<dbReference type="InterPro" id="IPR036202">
    <property type="entry name" value="TopoI_DNA-bd_euk_N_sf"/>
</dbReference>
<dbReference type="PROSITE" id="PS52038">
    <property type="entry name" value="TOPO_IB_2"/>
    <property type="match status" value="1"/>
</dbReference>
<dbReference type="Gene3D" id="1.10.10.41">
    <property type="entry name" value="Yeast DNA topoisomerase - domain 1"/>
    <property type="match status" value="1"/>
</dbReference>
<dbReference type="Gene3D" id="3.90.15.10">
    <property type="entry name" value="Topoisomerase I, Chain A, domain 3"/>
    <property type="match status" value="1"/>
</dbReference>
<comment type="caution">
    <text evidence="12">The sequence shown here is derived from an EMBL/GenBank/DDBJ whole genome shotgun (WGS) entry which is preliminary data.</text>
</comment>
<evidence type="ECO:0000259" key="11">
    <source>
        <dbReference type="SMART" id="SM00435"/>
    </source>
</evidence>
<dbReference type="Proteomes" id="UP000295192">
    <property type="component" value="Unassembled WGS sequence"/>
</dbReference>
<dbReference type="AlphaFoldDB" id="A0A484BDQ9"/>
<dbReference type="GO" id="GO:0005730">
    <property type="term" value="C:nucleolus"/>
    <property type="evidence" value="ECO:0007669"/>
    <property type="project" value="TreeGrafter"/>
</dbReference>
<dbReference type="GO" id="GO:0003677">
    <property type="term" value="F:DNA binding"/>
    <property type="evidence" value="ECO:0007669"/>
    <property type="project" value="UniProtKB-UniRule"/>
</dbReference>
<feature type="active site" description="O-(3'-phospho-DNA)-tyrosine intermediate" evidence="9">
    <location>
        <position position="512"/>
    </location>
</feature>
<dbReference type="EC" id="5.6.2.1" evidence="3"/>
<dbReference type="Pfam" id="PF14370">
    <property type="entry name" value="Topo_C_assoc"/>
    <property type="match status" value="1"/>
</dbReference>
<keyword evidence="13" id="KW-1185">Reference proteome</keyword>
<comment type="similarity">
    <text evidence="2 9">Belongs to the type IB topoisomerase family.</text>
</comment>
<dbReference type="SUPFAM" id="SSF56349">
    <property type="entry name" value="DNA breaking-rejoining enzymes"/>
    <property type="match status" value="1"/>
</dbReference>
<evidence type="ECO:0000256" key="5">
    <source>
        <dbReference type="ARBA" id="ARBA00023029"/>
    </source>
</evidence>
<dbReference type="GO" id="GO:0006260">
    <property type="term" value="P:DNA replication"/>
    <property type="evidence" value="ECO:0007669"/>
    <property type="project" value="TreeGrafter"/>
</dbReference>
<feature type="domain" description="DNA topoisomerase I eukaryotic-type" evidence="11">
    <location>
        <begin position="208"/>
        <end position="526"/>
    </location>
</feature>
<dbReference type="GO" id="GO:0003917">
    <property type="term" value="F:DNA topoisomerase type I (single strand cut, ATP-independent) activity"/>
    <property type="evidence" value="ECO:0007669"/>
    <property type="project" value="UniProtKB-UniRule"/>
</dbReference>
<dbReference type="InterPro" id="IPR051062">
    <property type="entry name" value="Topoisomerase_IB"/>
</dbReference>
<dbReference type="PANTHER" id="PTHR10290">
    <property type="entry name" value="DNA TOPOISOMERASE I"/>
    <property type="match status" value="1"/>
</dbReference>
<evidence type="ECO:0000256" key="3">
    <source>
        <dbReference type="ARBA" id="ARBA00012891"/>
    </source>
</evidence>
<keyword evidence="7 9" id="KW-0413">Isomerase</keyword>
<gene>
    <name evidence="12" type="ORF">AWZ03_007635</name>
</gene>
<dbReference type="Gene3D" id="2.170.11.10">
    <property type="entry name" value="DNA Topoisomerase I, domain 2"/>
    <property type="match status" value="1"/>
</dbReference>
<evidence type="ECO:0000256" key="1">
    <source>
        <dbReference type="ARBA" id="ARBA00000213"/>
    </source>
</evidence>
<evidence type="ECO:0000256" key="9">
    <source>
        <dbReference type="PROSITE-ProRule" id="PRU01382"/>
    </source>
</evidence>
<dbReference type="OMA" id="RKHEYED"/>
<dbReference type="GO" id="GO:0006265">
    <property type="term" value="P:DNA topological change"/>
    <property type="evidence" value="ECO:0007669"/>
    <property type="project" value="UniProtKB-UniRule"/>
</dbReference>
<organism evidence="12 13">
    <name type="scientific">Drosophila navojoa</name>
    <name type="common">Fruit fly</name>
    <dbReference type="NCBI Taxonomy" id="7232"/>
    <lineage>
        <taxon>Eukaryota</taxon>
        <taxon>Metazoa</taxon>
        <taxon>Ecdysozoa</taxon>
        <taxon>Arthropoda</taxon>
        <taxon>Hexapoda</taxon>
        <taxon>Insecta</taxon>
        <taxon>Pterygota</taxon>
        <taxon>Neoptera</taxon>
        <taxon>Endopterygota</taxon>
        <taxon>Diptera</taxon>
        <taxon>Brachycera</taxon>
        <taxon>Muscomorpha</taxon>
        <taxon>Ephydroidea</taxon>
        <taxon>Drosophilidae</taxon>
        <taxon>Drosophila</taxon>
    </lineage>
</organism>
<name>A0A484BDQ9_DRONA</name>
<comment type="catalytic activity">
    <reaction evidence="1 9">
        <text>ATP-independent breakage of single-stranded DNA, followed by passage and rejoining.</text>
        <dbReference type="EC" id="5.6.2.1"/>
    </reaction>
</comment>
<dbReference type="PANTHER" id="PTHR10290:SF3">
    <property type="entry name" value="DNA TOPOISOMERASE 1"/>
    <property type="match status" value="1"/>
</dbReference>
<evidence type="ECO:0000313" key="13">
    <source>
        <dbReference type="Proteomes" id="UP000295192"/>
    </source>
</evidence>
<dbReference type="Gene3D" id="1.10.132.10">
    <property type="match status" value="1"/>
</dbReference>
<accession>A0A484BDQ9</accession>
<keyword evidence="5 9" id="KW-0799">Topoisomerase</keyword>
<evidence type="ECO:0000256" key="2">
    <source>
        <dbReference type="ARBA" id="ARBA00006645"/>
    </source>
</evidence>
<evidence type="ECO:0000256" key="8">
    <source>
        <dbReference type="ARBA" id="ARBA00033297"/>
    </source>
</evidence>
<dbReference type="InterPro" id="IPR008336">
    <property type="entry name" value="TopoI_DNA-bd_euk"/>
</dbReference>
<dbReference type="GO" id="GO:0005694">
    <property type="term" value="C:chromosome"/>
    <property type="evidence" value="ECO:0007669"/>
    <property type="project" value="InterPro"/>
</dbReference>
<dbReference type="GO" id="GO:0007059">
    <property type="term" value="P:chromosome segregation"/>
    <property type="evidence" value="ECO:0007669"/>
    <property type="project" value="TreeGrafter"/>
</dbReference>
<dbReference type="InterPro" id="IPR013030">
    <property type="entry name" value="DNA_topo_DNA_db_N_dom2"/>
</dbReference>
<dbReference type="Pfam" id="PF02919">
    <property type="entry name" value="Topoisom_I_N"/>
    <property type="match status" value="1"/>
</dbReference>
<protein>
    <recommendedName>
        <fullName evidence="4">DNA topoisomerase 1</fullName>
        <ecNumber evidence="3">5.6.2.1</ecNumber>
    </recommendedName>
    <alternativeName>
        <fullName evidence="8">DNA topoisomerase I</fullName>
    </alternativeName>
</protein>
<proteinExistence type="inferred from homology"/>
<dbReference type="InterPro" id="IPR011010">
    <property type="entry name" value="DNA_brk_join_enz"/>
</dbReference>
<evidence type="ECO:0000256" key="7">
    <source>
        <dbReference type="ARBA" id="ARBA00023235"/>
    </source>
</evidence>
<feature type="region of interest" description="Disordered" evidence="10">
    <location>
        <begin position="1"/>
        <end position="25"/>
    </location>
</feature>
<dbReference type="OrthoDB" id="47179at2759"/>
<dbReference type="InterPro" id="IPR013499">
    <property type="entry name" value="TopoI_euk"/>
</dbReference>
<dbReference type="InterPro" id="IPR014727">
    <property type="entry name" value="TopoI_cat_a/b-sub_euk"/>
</dbReference>
<dbReference type="SMART" id="SM00435">
    <property type="entry name" value="TOPEUc"/>
    <property type="match status" value="1"/>
</dbReference>
<dbReference type="InterPro" id="IPR014711">
    <property type="entry name" value="TopoI_cat_a-hlx-sub_euk"/>
</dbReference>
<reference evidence="12 13" key="1">
    <citation type="journal article" date="2019" name="J. Hered.">
        <title>An Improved Genome Assembly for Drosophila navojoa, the Basal Species in the mojavensis Cluster.</title>
        <authorList>
            <person name="Vanderlinde T."/>
            <person name="Dupim E.G."/>
            <person name="Nazario-Yepiz N.O."/>
            <person name="Carvalho A.B."/>
        </authorList>
    </citation>
    <scope>NUCLEOTIDE SEQUENCE [LARGE SCALE GENOMIC DNA]</scope>
    <source>
        <strain evidence="12">Navoj_Jal97</strain>
        <tissue evidence="12">Whole organism</tissue>
    </source>
</reference>
<evidence type="ECO:0000256" key="4">
    <source>
        <dbReference type="ARBA" id="ARBA00019632"/>
    </source>
</evidence>
<dbReference type="InterPro" id="IPR013034">
    <property type="entry name" value="DNA_topo_DNA_db_N_dom1"/>
</dbReference>
<dbReference type="InterPro" id="IPR013500">
    <property type="entry name" value="TopoI_cat_euk"/>
</dbReference>
<dbReference type="Pfam" id="PF01028">
    <property type="entry name" value="Topoisom_I"/>
    <property type="match status" value="1"/>
</dbReference>